<reference evidence="11" key="1">
    <citation type="submission" date="2019-02" db="EMBL/GenBank/DDBJ databases">
        <title>Draft genome sequence of Sphaerospermopsis reniformis NIES-1949.</title>
        <authorList>
            <person name="Yamaguchi H."/>
            <person name="Suzuki S."/>
            <person name="Kawachi M."/>
        </authorList>
    </citation>
    <scope>NUCLEOTIDE SEQUENCE [LARGE SCALE GENOMIC DNA]</scope>
    <source>
        <strain evidence="11">NIES-1949</strain>
    </source>
</reference>
<keyword evidence="11" id="KW-1185">Reference proteome</keyword>
<dbReference type="GO" id="GO:0009307">
    <property type="term" value="P:DNA restriction-modification system"/>
    <property type="evidence" value="ECO:0007669"/>
    <property type="project" value="UniProtKB-KW"/>
</dbReference>
<dbReference type="EC" id="2.1.1.72" evidence="1"/>
<evidence type="ECO:0000259" key="7">
    <source>
        <dbReference type="Pfam" id="PF02384"/>
    </source>
</evidence>
<dbReference type="PRINTS" id="PR00507">
    <property type="entry name" value="N12N6MTFRASE"/>
</dbReference>
<organism evidence="10 11">
    <name type="scientific">Sphaerospermopsis reniformis</name>
    <dbReference type="NCBI Taxonomy" id="531300"/>
    <lineage>
        <taxon>Bacteria</taxon>
        <taxon>Bacillati</taxon>
        <taxon>Cyanobacteriota</taxon>
        <taxon>Cyanophyceae</taxon>
        <taxon>Nostocales</taxon>
        <taxon>Aphanizomenonaceae</taxon>
        <taxon>Sphaerospermopsis</taxon>
    </lineage>
</organism>
<dbReference type="InterPro" id="IPR002052">
    <property type="entry name" value="DNA_methylase_N6_adenine_CS"/>
</dbReference>
<proteinExistence type="predicted"/>
<feature type="region of interest" description="Disordered" evidence="6">
    <location>
        <begin position="907"/>
        <end position="961"/>
    </location>
</feature>
<dbReference type="Pfam" id="PF02384">
    <property type="entry name" value="N6_Mtase"/>
    <property type="match status" value="1"/>
</dbReference>
<evidence type="ECO:0000259" key="8">
    <source>
        <dbReference type="Pfam" id="PF18135"/>
    </source>
</evidence>
<dbReference type="RefSeq" id="WP_162501877.1">
    <property type="nucleotide sequence ID" value="NZ_BJCE01000067.1"/>
</dbReference>
<evidence type="ECO:0000256" key="1">
    <source>
        <dbReference type="ARBA" id="ARBA00011900"/>
    </source>
</evidence>
<evidence type="ECO:0000256" key="3">
    <source>
        <dbReference type="ARBA" id="ARBA00022679"/>
    </source>
</evidence>
<sequence>MSRLLVTQYQTEVQKIIQFGGSRKETSIRFAFQNLLNEYCKPRDFLLIPELDFKLPNGKVVYPDGTVKDALRLDWGYWEAKDEYDNLDQEIEKKLNKGYPDSNILFEDSQTAVLIQGGTETMRVSMQDADALDGIINNFINFVRPEVRDFREAIEVFKQDIPIILDSLRKLIDCQEGNNQSFETARNKFWELCKKSINPEISLLDIREMMIQHILTEDIFINIFSESQFHQENNVARELQGVISTFFTGSLKRNTLGSIERYYAVIKRTAANIVNHQEKQKFLKALYENFYKAYNPKAADRLGIVYTPNEIVRFMIESVDFLVHKHFGKLLGDKDVEILDPATGTGTFITELIDYLPPHSLQHKYQHEIHCNEVAILPYYIANLNIEYTYKQKMGVYEEFENICFVDTLDNTLFAGKQMDLFAMTLENTERIKRQNDRTISVIIGNPPYNANQQNENDNNANRDYPAIDKLIKESYVKYSNAQKTKVYDPYIRFLRWATNRLNHNGIIAFITNSSFINAKAFDGFRKVIANEFSEIYIIDLGGDVRSNPKISGTKHNVFGIQAGVAISFLIKKNVKRDTPCLIYYTNRPDLETAEDKLKFIAFNKIEKINFTRITPDVNNNWINLDDTDFNTLLPLVNQETKSSKDESALFKLFSLGAVSNRDEWVYDLDENNLKSKIEFFCDIYEKEKQRWKESERNTDISDFVDRSIKWTAELEEHLKKGSQLKFNSKAVISSIYRPFVKQYFYLGKILIHRLYQMESFFRKSQDNLVICLTVHKQVPFVVFSTNCFYDGGLGSRGTHGVALYRYDKEGNRIDNITDWGLKQIQTHYQNETITKIDIFHYTYAVLHNPEYRKKYELNLKREFPRLPYYENFQKWVNWGKQLMKLHINYETVTPYKLTRVDIPLKDTPSTSLRDREKDNSSTTSTSPFDTALRHRSGQAQDRLSTSSLTPSTSLPPSTSLRDRQKTIKVKLKADKNKGVIILDDITTLTGVPEIAWEYMLGNRSALEWILDQYKEKKPKDPTIAEKFNTYRFADYKEQVIDLLMRVCTVSVETMKIIKEMENF</sequence>
<comment type="catalytic activity">
    <reaction evidence="5">
        <text>a 2'-deoxyadenosine in DNA + S-adenosyl-L-methionine = an N(6)-methyl-2'-deoxyadenosine in DNA + S-adenosyl-L-homocysteine + H(+)</text>
        <dbReference type="Rhea" id="RHEA:15197"/>
        <dbReference type="Rhea" id="RHEA-COMP:12418"/>
        <dbReference type="Rhea" id="RHEA-COMP:12419"/>
        <dbReference type="ChEBI" id="CHEBI:15378"/>
        <dbReference type="ChEBI" id="CHEBI:57856"/>
        <dbReference type="ChEBI" id="CHEBI:59789"/>
        <dbReference type="ChEBI" id="CHEBI:90615"/>
        <dbReference type="ChEBI" id="CHEBI:90616"/>
        <dbReference type="EC" id="2.1.1.72"/>
    </reaction>
</comment>
<evidence type="ECO:0000256" key="4">
    <source>
        <dbReference type="ARBA" id="ARBA00022747"/>
    </source>
</evidence>
<dbReference type="Proteomes" id="UP000300142">
    <property type="component" value="Unassembled WGS sequence"/>
</dbReference>
<evidence type="ECO:0000259" key="9">
    <source>
        <dbReference type="Pfam" id="PF22240"/>
    </source>
</evidence>
<feature type="domain" description="DNA methylase adenine-specific" evidence="7">
    <location>
        <begin position="283"/>
        <end position="514"/>
    </location>
</feature>
<dbReference type="InterPro" id="IPR029063">
    <property type="entry name" value="SAM-dependent_MTases_sf"/>
</dbReference>
<comment type="caution">
    <text evidence="10">The sequence shown here is derived from an EMBL/GenBank/DDBJ whole genome shotgun (WGS) entry which is preliminary data.</text>
</comment>
<evidence type="ECO:0000256" key="5">
    <source>
        <dbReference type="ARBA" id="ARBA00047942"/>
    </source>
</evidence>
<dbReference type="AlphaFoldDB" id="A0A479ZYC0"/>
<keyword evidence="2 10" id="KW-0489">Methyltransferase</keyword>
<dbReference type="InterPro" id="IPR003356">
    <property type="entry name" value="DNA_methylase_A-5"/>
</dbReference>
<evidence type="ECO:0000313" key="11">
    <source>
        <dbReference type="Proteomes" id="UP000300142"/>
    </source>
</evidence>
<gene>
    <name evidence="10" type="ORF">SR1949_23190</name>
</gene>
<dbReference type="Pfam" id="PF22240">
    <property type="entry name" value="ISP_coupler"/>
    <property type="match status" value="1"/>
</dbReference>
<dbReference type="Pfam" id="PF18135">
    <property type="entry name" value="Type_ISP_C"/>
    <property type="match status" value="1"/>
</dbReference>
<dbReference type="PROSITE" id="PS00092">
    <property type="entry name" value="N6_MTASE"/>
    <property type="match status" value="1"/>
</dbReference>
<feature type="compositionally biased region" description="Low complexity" evidence="6">
    <location>
        <begin position="944"/>
        <end position="960"/>
    </location>
</feature>
<protein>
    <recommendedName>
        <fullName evidence="1">site-specific DNA-methyltransferase (adenine-specific)</fullName>
        <ecNumber evidence="1">2.1.1.72</ecNumber>
    </recommendedName>
</protein>
<dbReference type="InterPro" id="IPR053980">
    <property type="entry name" value="ISP_coupler"/>
</dbReference>
<feature type="domain" description="Type ISP restriction-modification enzyme LLaBIII C-terminal specificity" evidence="8">
    <location>
        <begin position="650"/>
        <end position="1043"/>
    </location>
</feature>
<dbReference type="PANTHER" id="PTHR33841">
    <property type="entry name" value="DNA METHYLTRANSFERASE YEEA-RELATED"/>
    <property type="match status" value="1"/>
</dbReference>
<dbReference type="GO" id="GO:0009007">
    <property type="term" value="F:site-specific DNA-methyltransferase (adenine-specific) activity"/>
    <property type="evidence" value="ECO:0007669"/>
    <property type="project" value="UniProtKB-EC"/>
</dbReference>
<name>A0A479ZYC0_9CYAN</name>
<evidence type="ECO:0000256" key="2">
    <source>
        <dbReference type="ARBA" id="ARBA00022603"/>
    </source>
</evidence>
<evidence type="ECO:0000256" key="6">
    <source>
        <dbReference type="SAM" id="MobiDB-lite"/>
    </source>
</evidence>
<dbReference type="EMBL" id="BJCE01000067">
    <property type="protein sequence ID" value="GCL37212.1"/>
    <property type="molecule type" value="Genomic_DNA"/>
</dbReference>
<keyword evidence="3 10" id="KW-0808">Transferase</keyword>
<dbReference type="SUPFAM" id="SSF53335">
    <property type="entry name" value="S-adenosyl-L-methionine-dependent methyltransferases"/>
    <property type="match status" value="1"/>
</dbReference>
<evidence type="ECO:0000313" key="10">
    <source>
        <dbReference type="EMBL" id="GCL37212.1"/>
    </source>
</evidence>
<feature type="domain" description="Type ISP restriction-modification enzyme coupler" evidence="9">
    <location>
        <begin position="158"/>
        <end position="277"/>
    </location>
</feature>
<dbReference type="GO" id="GO:0008170">
    <property type="term" value="F:N-methyltransferase activity"/>
    <property type="evidence" value="ECO:0007669"/>
    <property type="project" value="InterPro"/>
</dbReference>
<dbReference type="Gene3D" id="3.40.50.150">
    <property type="entry name" value="Vaccinia Virus protein VP39"/>
    <property type="match status" value="1"/>
</dbReference>
<dbReference type="GO" id="GO:0032259">
    <property type="term" value="P:methylation"/>
    <property type="evidence" value="ECO:0007669"/>
    <property type="project" value="UniProtKB-KW"/>
</dbReference>
<accession>A0A479ZYC0</accession>
<dbReference type="PANTHER" id="PTHR33841:SF1">
    <property type="entry name" value="DNA METHYLTRANSFERASE A"/>
    <property type="match status" value="1"/>
</dbReference>
<dbReference type="InterPro" id="IPR041635">
    <property type="entry name" value="Type_ISP_LLaBIII_C"/>
</dbReference>
<dbReference type="InterPro" id="IPR050953">
    <property type="entry name" value="N4_N6_ade-DNA_methylase"/>
</dbReference>
<dbReference type="GO" id="GO:0003677">
    <property type="term" value="F:DNA binding"/>
    <property type="evidence" value="ECO:0007669"/>
    <property type="project" value="InterPro"/>
</dbReference>
<keyword evidence="4" id="KW-0680">Restriction system</keyword>